<dbReference type="GO" id="GO:0006397">
    <property type="term" value="P:mRNA processing"/>
    <property type="evidence" value="ECO:0007669"/>
    <property type="project" value="UniProtKB-KW"/>
</dbReference>
<dbReference type="SUPFAM" id="SSF54928">
    <property type="entry name" value="RNA-binding domain, RBD"/>
    <property type="match status" value="1"/>
</dbReference>
<evidence type="ECO:0000313" key="7">
    <source>
        <dbReference type="EMBL" id="OTG04465.1"/>
    </source>
</evidence>
<keyword evidence="1" id="KW-0507">mRNA processing</keyword>
<dbReference type="GO" id="GO:0000381">
    <property type="term" value="P:regulation of alternative mRNA splicing, via spliceosome"/>
    <property type="evidence" value="ECO:0000318"/>
    <property type="project" value="GO_Central"/>
</dbReference>
<keyword evidence="3" id="KW-0508">mRNA splicing</keyword>
<evidence type="ECO:0000256" key="1">
    <source>
        <dbReference type="ARBA" id="ARBA00022664"/>
    </source>
</evidence>
<dbReference type="GO" id="GO:0003729">
    <property type="term" value="F:mRNA binding"/>
    <property type="evidence" value="ECO:0000318"/>
    <property type="project" value="GO_Central"/>
</dbReference>
<dbReference type="OMA" id="EHFRERD"/>
<reference evidence="6" key="3">
    <citation type="submission" date="2020-06" db="EMBL/GenBank/DDBJ databases">
        <title>Helianthus annuus Genome sequencing and assembly Release 2.</title>
        <authorList>
            <person name="Gouzy J."/>
            <person name="Langlade N."/>
            <person name="Munos S."/>
        </authorList>
    </citation>
    <scope>NUCLEOTIDE SEQUENCE</scope>
    <source>
        <tissue evidence="6">Leaves</tissue>
    </source>
</reference>
<dbReference type="GO" id="GO:0016607">
    <property type="term" value="C:nuclear speck"/>
    <property type="evidence" value="ECO:0000318"/>
    <property type="project" value="GO_Central"/>
</dbReference>
<dbReference type="InterPro" id="IPR000504">
    <property type="entry name" value="RRM_dom"/>
</dbReference>
<dbReference type="InterPro" id="IPR050907">
    <property type="entry name" value="SRSF"/>
</dbReference>
<keyword evidence="8" id="KW-1185">Reference proteome</keyword>
<dbReference type="InParanoid" id="A0A251T016"/>
<dbReference type="AlphaFoldDB" id="A0A251T016"/>
<dbReference type="CDD" id="cd00590">
    <property type="entry name" value="RRM_SF"/>
    <property type="match status" value="1"/>
</dbReference>
<accession>A0A251T016</accession>
<dbReference type="InterPro" id="IPR012677">
    <property type="entry name" value="Nucleotide-bd_a/b_plait_sf"/>
</dbReference>
<evidence type="ECO:0000313" key="8">
    <source>
        <dbReference type="Proteomes" id="UP000215914"/>
    </source>
</evidence>
<organism evidence="7 8">
    <name type="scientific">Helianthus annuus</name>
    <name type="common">Common sunflower</name>
    <dbReference type="NCBI Taxonomy" id="4232"/>
    <lineage>
        <taxon>Eukaryota</taxon>
        <taxon>Viridiplantae</taxon>
        <taxon>Streptophyta</taxon>
        <taxon>Embryophyta</taxon>
        <taxon>Tracheophyta</taxon>
        <taxon>Spermatophyta</taxon>
        <taxon>Magnoliopsida</taxon>
        <taxon>eudicotyledons</taxon>
        <taxon>Gunneridae</taxon>
        <taxon>Pentapetalae</taxon>
        <taxon>asterids</taxon>
        <taxon>campanulids</taxon>
        <taxon>Asterales</taxon>
        <taxon>Asteraceae</taxon>
        <taxon>Asteroideae</taxon>
        <taxon>Heliantheae alliance</taxon>
        <taxon>Heliantheae</taxon>
        <taxon>Helianthus</taxon>
    </lineage>
</organism>
<gene>
    <name evidence="7" type="ORF">HannXRQ_Chr12g0362641</name>
    <name evidence="6" type="ORF">HanXRQr2_Chr12g0533071</name>
</gene>
<dbReference type="Pfam" id="PF00076">
    <property type="entry name" value="RRM_1"/>
    <property type="match status" value="1"/>
</dbReference>
<reference evidence="7" key="2">
    <citation type="submission" date="2017-02" db="EMBL/GenBank/DDBJ databases">
        <title>Sunflower complete genome.</title>
        <authorList>
            <person name="Langlade N."/>
            <person name="Munos S."/>
        </authorList>
    </citation>
    <scope>NUCLEOTIDE SEQUENCE [LARGE SCALE GENOMIC DNA]</scope>
    <source>
        <tissue evidence="7">Leaves</tissue>
    </source>
</reference>
<dbReference type="EMBL" id="MNCJ02000327">
    <property type="protein sequence ID" value="KAF5777217.1"/>
    <property type="molecule type" value="Genomic_DNA"/>
</dbReference>
<dbReference type="EMBL" id="CM007901">
    <property type="protein sequence ID" value="OTG04465.1"/>
    <property type="molecule type" value="Genomic_DNA"/>
</dbReference>
<dbReference type="PANTHER" id="PTHR23147">
    <property type="entry name" value="SERINE/ARGININE RICH SPLICING FACTOR"/>
    <property type="match status" value="1"/>
</dbReference>
<dbReference type="Proteomes" id="UP000215914">
    <property type="component" value="Chromosome 12"/>
</dbReference>
<name>A0A251T016_HELAN</name>
<dbReference type="SMART" id="SM00360">
    <property type="entry name" value="RRM"/>
    <property type="match status" value="1"/>
</dbReference>
<evidence type="ECO:0000256" key="3">
    <source>
        <dbReference type="ARBA" id="ARBA00023187"/>
    </source>
</evidence>
<dbReference type="InterPro" id="IPR035979">
    <property type="entry name" value="RBD_domain_sf"/>
</dbReference>
<evidence type="ECO:0000313" key="6">
    <source>
        <dbReference type="EMBL" id="KAF5777217.1"/>
    </source>
</evidence>
<protein>
    <submittedName>
        <fullName evidence="7">Putative nucleotide-binding alpha-beta plait domain-containing protein</fullName>
    </submittedName>
    <submittedName>
        <fullName evidence="6">RNA recognition motif domain, nucleotide-binding alpha-beta plait domain superfamily</fullName>
    </submittedName>
</protein>
<evidence type="ECO:0000259" key="5">
    <source>
        <dbReference type="PROSITE" id="PS50102"/>
    </source>
</evidence>
<dbReference type="GO" id="GO:0005681">
    <property type="term" value="C:spliceosomal complex"/>
    <property type="evidence" value="ECO:0007669"/>
    <property type="project" value="UniProtKB-KW"/>
</dbReference>
<evidence type="ECO:0000256" key="2">
    <source>
        <dbReference type="ARBA" id="ARBA00022728"/>
    </source>
</evidence>
<reference evidence="6 8" key="1">
    <citation type="journal article" date="2017" name="Nature">
        <title>The sunflower genome provides insights into oil metabolism, flowering and Asterid evolution.</title>
        <authorList>
            <person name="Badouin H."/>
            <person name="Gouzy J."/>
            <person name="Grassa C.J."/>
            <person name="Murat F."/>
            <person name="Staton S.E."/>
            <person name="Cottret L."/>
            <person name="Lelandais-Briere C."/>
            <person name="Owens G.L."/>
            <person name="Carrere S."/>
            <person name="Mayjonade B."/>
            <person name="Legrand L."/>
            <person name="Gill N."/>
            <person name="Kane N.C."/>
            <person name="Bowers J.E."/>
            <person name="Hubner S."/>
            <person name="Bellec A."/>
            <person name="Berard A."/>
            <person name="Berges H."/>
            <person name="Blanchet N."/>
            <person name="Boniface M.C."/>
            <person name="Brunel D."/>
            <person name="Catrice O."/>
            <person name="Chaidir N."/>
            <person name="Claudel C."/>
            <person name="Donnadieu C."/>
            <person name="Faraut T."/>
            <person name="Fievet G."/>
            <person name="Helmstetter N."/>
            <person name="King M."/>
            <person name="Knapp S.J."/>
            <person name="Lai Z."/>
            <person name="Le Paslier M.C."/>
            <person name="Lippi Y."/>
            <person name="Lorenzon L."/>
            <person name="Mandel J.R."/>
            <person name="Marage G."/>
            <person name="Marchand G."/>
            <person name="Marquand E."/>
            <person name="Bret-Mestries E."/>
            <person name="Morien E."/>
            <person name="Nambeesan S."/>
            <person name="Nguyen T."/>
            <person name="Pegot-Espagnet P."/>
            <person name="Pouilly N."/>
            <person name="Raftis F."/>
            <person name="Sallet E."/>
            <person name="Schiex T."/>
            <person name="Thomas J."/>
            <person name="Vandecasteele C."/>
            <person name="Vares D."/>
            <person name="Vear F."/>
            <person name="Vautrin S."/>
            <person name="Crespi M."/>
            <person name="Mangin B."/>
            <person name="Burke J.M."/>
            <person name="Salse J."/>
            <person name="Munos S."/>
            <person name="Vincourt P."/>
            <person name="Rieseberg L.H."/>
            <person name="Langlade N.B."/>
        </authorList>
    </citation>
    <scope>NUCLEOTIDE SEQUENCE [LARGE SCALE GENOMIC DNA]</scope>
    <source>
        <strain evidence="8">cv. SF193</strain>
        <tissue evidence="6">Leaves</tissue>
    </source>
</reference>
<keyword evidence="4" id="KW-0694">RNA-binding</keyword>
<proteinExistence type="predicted"/>
<sequence length="439" mass="47121">MVGQITKLFISNLPDGSTPWELRKCLENYGEIVGTFVAKKRDKFGLRFGFASFKDVASCQELLNSLKGVKMGECRLKVNIARFAAENAGMFGSAPEKTRGPSVYGEALGKSTTNFRDFRSYSYVVGSSHDQRNPVKGGSGDKWGEKLSVVQSVIIPDRSPAFSELSGLALVGTTVNLETLVDFDRLLSIAKVVVANVQFLGGMTLLISFHDKASAARFLESKSLWGPWFSRLDGWNGQSLPLERVAWLKLCGIPLHLFSSDVMSLVGGLFGKVLHVPKGVEEDQDLSVCRVGVLVGEVDRINVGVAVKWRNRSYKIRVEEDLNDWVPDSLRAGGTPEWGGGSPSVFSPMSSPVVDGSGVADWGNVESLHGECGGGVEGSVGGDGANPHNILSPVHADREKVGGNDEVGSVPAAGVSSCPVSKDVGPEAVGNFFVWGWWE</sequence>
<dbReference type="PROSITE" id="PS50102">
    <property type="entry name" value="RRM"/>
    <property type="match status" value="1"/>
</dbReference>
<evidence type="ECO:0000256" key="4">
    <source>
        <dbReference type="PROSITE-ProRule" id="PRU00176"/>
    </source>
</evidence>
<dbReference type="GO" id="GO:0008380">
    <property type="term" value="P:RNA splicing"/>
    <property type="evidence" value="ECO:0007669"/>
    <property type="project" value="UniProtKB-KW"/>
</dbReference>
<keyword evidence="2" id="KW-0747">Spliceosome</keyword>
<feature type="domain" description="RRM" evidence="5">
    <location>
        <begin position="6"/>
        <end position="83"/>
    </location>
</feature>
<dbReference type="Gramene" id="mRNA:HanXRQr2_Chr12g0533071">
    <property type="protein sequence ID" value="CDS:HanXRQr2_Chr12g0533071.1"/>
    <property type="gene ID" value="HanXRQr2_Chr12g0533071"/>
</dbReference>
<dbReference type="Gene3D" id="3.30.70.330">
    <property type="match status" value="1"/>
</dbReference>